<feature type="region of interest" description="Disordered" evidence="1">
    <location>
        <begin position="106"/>
        <end position="139"/>
    </location>
</feature>
<dbReference type="InterPro" id="IPR036047">
    <property type="entry name" value="F-box-like_dom_sf"/>
</dbReference>
<feature type="domain" description="F-box" evidence="2">
    <location>
        <begin position="67"/>
        <end position="100"/>
    </location>
</feature>
<evidence type="ECO:0000256" key="1">
    <source>
        <dbReference type="SAM" id="MobiDB-lite"/>
    </source>
</evidence>
<comment type="caution">
    <text evidence="3">The sequence shown here is derived from an EMBL/GenBank/DDBJ whole genome shotgun (WGS) entry which is preliminary data.</text>
</comment>
<organism evidence="3 4">
    <name type="scientific">Monosporascus cannonballus</name>
    <dbReference type="NCBI Taxonomy" id="155416"/>
    <lineage>
        <taxon>Eukaryota</taxon>
        <taxon>Fungi</taxon>
        <taxon>Dikarya</taxon>
        <taxon>Ascomycota</taxon>
        <taxon>Pezizomycotina</taxon>
        <taxon>Sordariomycetes</taxon>
        <taxon>Xylariomycetidae</taxon>
        <taxon>Xylariales</taxon>
        <taxon>Xylariales incertae sedis</taxon>
        <taxon>Monosporascus</taxon>
    </lineage>
</organism>
<dbReference type="SUPFAM" id="SSF81383">
    <property type="entry name" value="F-box domain"/>
    <property type="match status" value="1"/>
</dbReference>
<reference evidence="3 4" key="1">
    <citation type="submission" date="2018-06" db="EMBL/GenBank/DDBJ databases">
        <title>Complete Genomes of Monosporascus.</title>
        <authorList>
            <person name="Robinson A.J."/>
            <person name="Natvig D.O."/>
        </authorList>
    </citation>
    <scope>NUCLEOTIDE SEQUENCE [LARGE SCALE GENOMIC DNA]</scope>
    <source>
        <strain evidence="3 4">CBS 609.92</strain>
    </source>
</reference>
<feature type="compositionally biased region" description="Acidic residues" evidence="1">
    <location>
        <begin position="12"/>
        <end position="21"/>
    </location>
</feature>
<accession>A0ABY0H5P0</accession>
<name>A0ABY0H5P0_9PEZI</name>
<feature type="compositionally biased region" description="Low complexity" evidence="1">
    <location>
        <begin position="47"/>
        <end position="63"/>
    </location>
</feature>
<evidence type="ECO:0000313" key="4">
    <source>
        <dbReference type="Proteomes" id="UP000294003"/>
    </source>
</evidence>
<feature type="compositionally biased region" description="Basic and acidic residues" evidence="1">
    <location>
        <begin position="31"/>
        <end position="43"/>
    </location>
</feature>
<protein>
    <recommendedName>
        <fullName evidence="2">F-box domain-containing protein</fullName>
    </recommendedName>
</protein>
<proteinExistence type="predicted"/>
<dbReference type="InterPro" id="IPR001810">
    <property type="entry name" value="F-box_dom"/>
</dbReference>
<feature type="region of interest" description="Disordered" evidence="1">
    <location>
        <begin position="1"/>
        <end position="66"/>
    </location>
</feature>
<dbReference type="EMBL" id="QJNS01000225">
    <property type="protein sequence ID" value="RYO82150.1"/>
    <property type="molecule type" value="Genomic_DNA"/>
</dbReference>
<dbReference type="Proteomes" id="UP000294003">
    <property type="component" value="Unassembled WGS sequence"/>
</dbReference>
<evidence type="ECO:0000313" key="3">
    <source>
        <dbReference type="EMBL" id="RYO82150.1"/>
    </source>
</evidence>
<evidence type="ECO:0000259" key="2">
    <source>
        <dbReference type="PROSITE" id="PS50181"/>
    </source>
</evidence>
<sequence>MTAQASEVQPQDVEDLLDNDDQSSIGNPESPDVKSTEEAEKTVGDASSSSSSSQSPVSSSSHSGQNLSRLMLLPQELFDEITSYLNPAHIVLLALVNKELMGRFLHQHPPLPPPPPDQQQQGQPPTPAGPAAPSSPWRALGDYIRTSDTAKGRIRGTLLSTLDLDLPDLVYCYKCRKMHDPFVTFMDPIYAPHKSRRCVDYGADHHMPPRATRKLIRTITKQRMRGDAGYRHLLQQVNNTTTCYRGGRLGQTSLRMRYRGDSVLLRRQQVVASVNKTPFSLWLFNAQLDAAANRAAAQALPKVHRICNHLTWMDRYAVLLDCLLRPLCRKEQANEAHPVHTYACFSHEDPFDPAQPGSGHAIAERLRQLALASQTTTTTTTAPDAVTATDVPPLLGAVQCCDRCTTDFALDVAPLPAPFHWGFVLTTWLDLGRIDFCAKWDSHRDVRPGRDFWRPAGNAVPDICERFEDLTSWRAGPPRPAAAVRPLDLDRMRNYGWAERAAAGRDRYVAWASAHCVDPMTGRILDPDPLEDADY</sequence>
<dbReference type="PROSITE" id="PS50181">
    <property type="entry name" value="FBOX"/>
    <property type="match status" value="1"/>
</dbReference>
<gene>
    <name evidence="3" type="ORF">DL762_006770</name>
</gene>
<keyword evidence="4" id="KW-1185">Reference proteome</keyword>